<sequence length="69" mass="7879">MAERRPPSELDLYYEAPVDQLAVLVLIDVAADVFPSVCRDRHPQPHNAKPCTLHFRLITAFADCPKTRY</sequence>
<gene>
    <name evidence="1" type="ORF">EV129_118108</name>
</gene>
<comment type="caution">
    <text evidence="1">The sequence shown here is derived from an EMBL/GenBank/DDBJ whole genome shotgun (WGS) entry which is preliminary data.</text>
</comment>
<dbReference type="Proteomes" id="UP000295507">
    <property type="component" value="Unassembled WGS sequence"/>
</dbReference>
<accession>A0A4R3RMZ1</accession>
<evidence type="ECO:0000313" key="1">
    <source>
        <dbReference type="EMBL" id="TCU32886.1"/>
    </source>
</evidence>
<name>A0A4R3RMZ1_9HYPH</name>
<protein>
    <submittedName>
        <fullName evidence="1">Uncharacterized protein</fullName>
    </submittedName>
</protein>
<organism evidence="1 2">
    <name type="scientific">Rhizobium azibense</name>
    <dbReference type="NCBI Taxonomy" id="1136135"/>
    <lineage>
        <taxon>Bacteria</taxon>
        <taxon>Pseudomonadati</taxon>
        <taxon>Pseudomonadota</taxon>
        <taxon>Alphaproteobacteria</taxon>
        <taxon>Hyphomicrobiales</taxon>
        <taxon>Rhizobiaceae</taxon>
        <taxon>Rhizobium/Agrobacterium group</taxon>
        <taxon>Rhizobium</taxon>
    </lineage>
</organism>
<evidence type="ECO:0000313" key="2">
    <source>
        <dbReference type="Proteomes" id="UP000295507"/>
    </source>
</evidence>
<reference evidence="1 2" key="1">
    <citation type="submission" date="2019-03" db="EMBL/GenBank/DDBJ databases">
        <title>Genomic Encyclopedia of Type Strains, Phase IV (KMG-V): Genome sequencing to study the core and pangenomes of soil and plant-associated prokaryotes.</title>
        <authorList>
            <person name="Whitman W."/>
        </authorList>
    </citation>
    <scope>NUCLEOTIDE SEQUENCE [LARGE SCALE GENOMIC DNA]</scope>
    <source>
        <strain evidence="1 2">IE4868</strain>
    </source>
</reference>
<dbReference type="AlphaFoldDB" id="A0A4R3RMZ1"/>
<dbReference type="EMBL" id="SMBK01000018">
    <property type="protein sequence ID" value="TCU32886.1"/>
    <property type="molecule type" value="Genomic_DNA"/>
</dbReference>
<proteinExistence type="predicted"/>